<proteinExistence type="predicted"/>
<accession>A0A644YB34</accession>
<reference evidence="1" key="1">
    <citation type="submission" date="2019-08" db="EMBL/GenBank/DDBJ databases">
        <authorList>
            <person name="Kucharzyk K."/>
            <person name="Murdoch R.W."/>
            <person name="Higgins S."/>
            <person name="Loffler F."/>
        </authorList>
    </citation>
    <scope>NUCLEOTIDE SEQUENCE</scope>
</reference>
<protein>
    <submittedName>
        <fullName evidence="1">Uncharacterized protein</fullName>
    </submittedName>
</protein>
<sequence>MDFVVYVGGNTTAYEEYTRCIEYILTEDQFLIINEI</sequence>
<name>A0A644YB34_9ZZZZ</name>
<dbReference type="EMBL" id="VSSQ01004558">
    <property type="protein sequence ID" value="MPM25700.1"/>
    <property type="molecule type" value="Genomic_DNA"/>
</dbReference>
<evidence type="ECO:0000313" key="1">
    <source>
        <dbReference type="EMBL" id="MPM25700.1"/>
    </source>
</evidence>
<gene>
    <name evidence="1" type="ORF">SDC9_72200</name>
</gene>
<dbReference type="AlphaFoldDB" id="A0A644YB34"/>
<comment type="caution">
    <text evidence="1">The sequence shown here is derived from an EMBL/GenBank/DDBJ whole genome shotgun (WGS) entry which is preliminary data.</text>
</comment>
<organism evidence="1">
    <name type="scientific">bioreactor metagenome</name>
    <dbReference type="NCBI Taxonomy" id="1076179"/>
    <lineage>
        <taxon>unclassified sequences</taxon>
        <taxon>metagenomes</taxon>
        <taxon>ecological metagenomes</taxon>
    </lineage>
</organism>